<feature type="domain" description="Transposable element P transposase-like RNase H" evidence="1">
    <location>
        <begin position="4"/>
        <end position="60"/>
    </location>
</feature>
<sequence length="99" mass="11394">MWYLDEIAIMKQRLFCKNQKLDKVNFGVGPLQVEDDETLASQAQIIMLVAMNENWQLPVSRVPKVLYTRSVDGKMAVSNNAFSSTRRFDNETSIEPVQR</sequence>
<keyword evidence="3" id="KW-1185">Reference proteome</keyword>
<evidence type="ECO:0000313" key="2">
    <source>
        <dbReference type="EMBL" id="GBP76104.1"/>
    </source>
</evidence>
<gene>
    <name evidence="2" type="ORF">EVAR_41887_1</name>
</gene>
<dbReference type="AlphaFoldDB" id="A0A4C1YM62"/>
<protein>
    <recommendedName>
        <fullName evidence="1">Transposable element P transposase-like RNase H domain-containing protein</fullName>
    </recommendedName>
</protein>
<dbReference type="Pfam" id="PF21787">
    <property type="entry name" value="TNP-like_RNaseH_N"/>
    <property type="match status" value="1"/>
</dbReference>
<dbReference type="Proteomes" id="UP000299102">
    <property type="component" value="Unassembled WGS sequence"/>
</dbReference>
<name>A0A4C1YM62_EUMVA</name>
<evidence type="ECO:0000313" key="3">
    <source>
        <dbReference type="Proteomes" id="UP000299102"/>
    </source>
</evidence>
<reference evidence="2 3" key="1">
    <citation type="journal article" date="2019" name="Commun. Biol.">
        <title>The bagworm genome reveals a unique fibroin gene that provides high tensile strength.</title>
        <authorList>
            <person name="Kono N."/>
            <person name="Nakamura H."/>
            <person name="Ohtoshi R."/>
            <person name="Tomita M."/>
            <person name="Numata K."/>
            <person name="Arakawa K."/>
        </authorList>
    </citation>
    <scope>NUCLEOTIDE SEQUENCE [LARGE SCALE GENOMIC DNA]</scope>
</reference>
<comment type="caution">
    <text evidence="2">The sequence shown here is derived from an EMBL/GenBank/DDBJ whole genome shotgun (WGS) entry which is preliminary data.</text>
</comment>
<proteinExistence type="predicted"/>
<dbReference type="InterPro" id="IPR048365">
    <property type="entry name" value="TNP-like_RNaseH_N"/>
</dbReference>
<evidence type="ECO:0000259" key="1">
    <source>
        <dbReference type="Pfam" id="PF21787"/>
    </source>
</evidence>
<dbReference type="EMBL" id="BGZK01001276">
    <property type="protein sequence ID" value="GBP76104.1"/>
    <property type="molecule type" value="Genomic_DNA"/>
</dbReference>
<organism evidence="2 3">
    <name type="scientific">Eumeta variegata</name>
    <name type="common">Bagworm moth</name>
    <name type="synonym">Eumeta japonica</name>
    <dbReference type="NCBI Taxonomy" id="151549"/>
    <lineage>
        <taxon>Eukaryota</taxon>
        <taxon>Metazoa</taxon>
        <taxon>Ecdysozoa</taxon>
        <taxon>Arthropoda</taxon>
        <taxon>Hexapoda</taxon>
        <taxon>Insecta</taxon>
        <taxon>Pterygota</taxon>
        <taxon>Neoptera</taxon>
        <taxon>Endopterygota</taxon>
        <taxon>Lepidoptera</taxon>
        <taxon>Glossata</taxon>
        <taxon>Ditrysia</taxon>
        <taxon>Tineoidea</taxon>
        <taxon>Psychidae</taxon>
        <taxon>Oiketicinae</taxon>
        <taxon>Eumeta</taxon>
    </lineage>
</organism>
<dbReference type="OrthoDB" id="6371942at2759"/>
<accession>A0A4C1YM62</accession>